<dbReference type="EMBL" id="WMBB01000014">
    <property type="protein sequence ID" value="MTE16398.1"/>
    <property type="molecule type" value="Genomic_DNA"/>
</dbReference>
<keyword evidence="2" id="KW-0812">Transmembrane</keyword>
<keyword evidence="4" id="KW-1185">Reference proteome</keyword>
<dbReference type="AlphaFoldDB" id="A0A6I3L507"/>
<accession>A0A6I3L507</accession>
<reference evidence="3 4" key="1">
    <citation type="submission" date="2019-11" db="EMBL/GenBank/DDBJ databases">
        <title>Nocardia sp. nov. CT2-14 isolated from soil.</title>
        <authorList>
            <person name="Kanchanasin P."/>
            <person name="Tanasupawat S."/>
            <person name="Yuki M."/>
            <person name="Kudo T."/>
        </authorList>
    </citation>
    <scope>NUCLEOTIDE SEQUENCE [LARGE SCALE GENOMIC DNA]</scope>
    <source>
        <strain evidence="3 4">CT2-14</strain>
    </source>
</reference>
<dbReference type="Proteomes" id="UP000432464">
    <property type="component" value="Unassembled WGS sequence"/>
</dbReference>
<feature type="transmembrane region" description="Helical" evidence="2">
    <location>
        <begin position="35"/>
        <end position="53"/>
    </location>
</feature>
<evidence type="ECO:0000313" key="4">
    <source>
        <dbReference type="Proteomes" id="UP000432464"/>
    </source>
</evidence>
<name>A0A6I3L507_9NOCA</name>
<sequence>MGYRLLADATAVAHFAFVVYVVVGGFIAWRWPRTIWLHILAFIWGFSTVLFKVECPLTNLENWARHRAGEAGLPPSGFIDHYITGVLYPRSALEEVRVVVVICVVVSWVGLYLLSRRRTVRHCLDGADRHGQGRRDHREQPPRDSAPQGNPPLYPAGRTRTAPSTRTGRPPRRPVPPRPRSSRPRCGADRDDPRKPPG</sequence>
<dbReference type="Pfam" id="PF10861">
    <property type="entry name" value="DUF2784"/>
    <property type="match status" value="1"/>
</dbReference>
<feature type="region of interest" description="Disordered" evidence="1">
    <location>
        <begin position="126"/>
        <end position="198"/>
    </location>
</feature>
<keyword evidence="2" id="KW-0472">Membrane</keyword>
<dbReference type="InterPro" id="IPR021218">
    <property type="entry name" value="DUF2784"/>
</dbReference>
<feature type="compositionally biased region" description="Basic and acidic residues" evidence="1">
    <location>
        <begin position="126"/>
        <end position="142"/>
    </location>
</feature>
<feature type="compositionally biased region" description="Basic and acidic residues" evidence="1">
    <location>
        <begin position="186"/>
        <end position="198"/>
    </location>
</feature>
<gene>
    <name evidence="3" type="ORF">GLP40_26985</name>
</gene>
<feature type="compositionally biased region" description="Low complexity" evidence="1">
    <location>
        <begin position="155"/>
        <end position="168"/>
    </location>
</feature>
<keyword evidence="2" id="KW-1133">Transmembrane helix</keyword>
<evidence type="ECO:0000256" key="2">
    <source>
        <dbReference type="SAM" id="Phobius"/>
    </source>
</evidence>
<evidence type="ECO:0000256" key="1">
    <source>
        <dbReference type="SAM" id="MobiDB-lite"/>
    </source>
</evidence>
<organism evidence="3 4">
    <name type="scientific">Nocardia aurantiaca</name>
    <dbReference type="NCBI Taxonomy" id="2675850"/>
    <lineage>
        <taxon>Bacteria</taxon>
        <taxon>Bacillati</taxon>
        <taxon>Actinomycetota</taxon>
        <taxon>Actinomycetes</taxon>
        <taxon>Mycobacteriales</taxon>
        <taxon>Nocardiaceae</taxon>
        <taxon>Nocardia</taxon>
    </lineage>
</organism>
<evidence type="ECO:0000313" key="3">
    <source>
        <dbReference type="EMBL" id="MTE16398.1"/>
    </source>
</evidence>
<comment type="caution">
    <text evidence="3">The sequence shown here is derived from an EMBL/GenBank/DDBJ whole genome shotgun (WGS) entry which is preliminary data.</text>
</comment>
<proteinExistence type="predicted"/>
<feature type="transmembrane region" description="Helical" evidence="2">
    <location>
        <begin position="96"/>
        <end position="114"/>
    </location>
</feature>
<protein>
    <submittedName>
        <fullName evidence="3">DUF2784 family protein</fullName>
    </submittedName>
</protein>
<feature type="transmembrane region" description="Helical" evidence="2">
    <location>
        <begin position="6"/>
        <end position="28"/>
    </location>
</feature>